<dbReference type="HOGENOM" id="CLU_1705834_0_0_1"/>
<dbReference type="PANTHER" id="PTHR47156">
    <property type="entry name" value="PROTEIN CBG20824"/>
    <property type="match status" value="1"/>
</dbReference>
<name>P91131_CAEEL</name>
<dbReference type="SMART" id="SM00184">
    <property type="entry name" value="RING"/>
    <property type="match status" value="1"/>
</dbReference>
<evidence type="ECO:0000313" key="8">
    <source>
        <dbReference type="Proteomes" id="UP000001940"/>
    </source>
</evidence>
<dbReference type="Pfam" id="PF13445">
    <property type="entry name" value="zf-RING_UBOX"/>
    <property type="match status" value="1"/>
</dbReference>
<dbReference type="Gene3D" id="3.30.40.10">
    <property type="entry name" value="Zinc/RING finger domain, C3HC4 (zinc finger)"/>
    <property type="match status" value="1"/>
</dbReference>
<dbReference type="GeneID" id="183123"/>
<dbReference type="PROSITE" id="PS00518">
    <property type="entry name" value="ZF_RING_1"/>
    <property type="match status" value="1"/>
</dbReference>
<dbReference type="PANTHER" id="PTHR47156:SF6">
    <property type="entry name" value="C2H2-TYPE DOMAIN-CONTAINING PROTEIN-RELATED"/>
    <property type="match status" value="1"/>
</dbReference>
<keyword evidence="3" id="KW-0862">Zinc</keyword>
<gene>
    <name evidence="7 9" type="ORF">C32E8.1</name>
    <name evidence="7" type="ORF">CELE_C32E8.1</name>
</gene>
<evidence type="ECO:0000313" key="7">
    <source>
        <dbReference type="EMBL" id="CCD66398.1"/>
    </source>
</evidence>
<dbReference type="PaxDb" id="6239-C32E8.1"/>
<evidence type="ECO:0000256" key="3">
    <source>
        <dbReference type="ARBA" id="ARBA00022833"/>
    </source>
</evidence>
<dbReference type="OrthoDB" id="5875010at2759"/>
<dbReference type="SUPFAM" id="SSF57850">
    <property type="entry name" value="RING/U-box"/>
    <property type="match status" value="1"/>
</dbReference>
<dbReference type="AGR" id="WB:WBGene00016320"/>
<evidence type="ECO:0000256" key="1">
    <source>
        <dbReference type="ARBA" id="ARBA00022723"/>
    </source>
</evidence>
<evidence type="ECO:0000256" key="2">
    <source>
        <dbReference type="ARBA" id="ARBA00022771"/>
    </source>
</evidence>
<dbReference type="InParanoid" id="P91131"/>
<dbReference type="PIR" id="T25602">
    <property type="entry name" value="T25602"/>
</dbReference>
<dbReference type="UCSC" id="C32E8.1">
    <property type="organism name" value="c. elegans"/>
</dbReference>
<feature type="coiled-coil region" evidence="5">
    <location>
        <begin position="29"/>
        <end position="56"/>
    </location>
</feature>
<keyword evidence="2 4" id="KW-0863">Zinc-finger</keyword>
<dbReference type="AlphaFoldDB" id="P91131"/>
<evidence type="ECO:0000256" key="4">
    <source>
        <dbReference type="PROSITE-ProRule" id="PRU00175"/>
    </source>
</evidence>
<organism evidence="7 8">
    <name type="scientific">Caenorhabditis elegans</name>
    <dbReference type="NCBI Taxonomy" id="6239"/>
    <lineage>
        <taxon>Eukaryota</taxon>
        <taxon>Metazoa</taxon>
        <taxon>Ecdysozoa</taxon>
        <taxon>Nematoda</taxon>
        <taxon>Chromadorea</taxon>
        <taxon>Rhabditida</taxon>
        <taxon>Rhabditina</taxon>
        <taxon>Rhabditomorpha</taxon>
        <taxon>Rhabditoidea</taxon>
        <taxon>Rhabditidae</taxon>
        <taxon>Peloderinae</taxon>
        <taxon>Caenorhabditis</taxon>
    </lineage>
</organism>
<dbReference type="IntAct" id="P91131">
    <property type="interactions" value="1"/>
</dbReference>
<dbReference type="Proteomes" id="UP000001940">
    <property type="component" value="Chromosome I"/>
</dbReference>
<dbReference type="PhylomeDB" id="P91131"/>
<evidence type="ECO:0000313" key="9">
    <source>
        <dbReference type="WormBase" id="C32E8.1"/>
    </source>
</evidence>
<dbReference type="EMBL" id="BX284601">
    <property type="protein sequence ID" value="CCD66398.1"/>
    <property type="molecule type" value="Genomic_DNA"/>
</dbReference>
<dbReference type="InterPro" id="IPR017907">
    <property type="entry name" value="Znf_RING_CS"/>
</dbReference>
<keyword evidence="1" id="KW-0479">Metal-binding</keyword>
<keyword evidence="5" id="KW-0175">Coiled coil</keyword>
<dbReference type="DIP" id="DIP-24579N"/>
<dbReference type="eggNOG" id="KOG4185">
    <property type="taxonomic scope" value="Eukaryota"/>
</dbReference>
<protein>
    <submittedName>
        <fullName evidence="7">RING-type domain-containing protein</fullName>
    </submittedName>
</protein>
<dbReference type="InterPro" id="IPR027370">
    <property type="entry name" value="Znf-RING_euk"/>
</dbReference>
<dbReference type="RefSeq" id="NP_491223.1">
    <property type="nucleotide sequence ID" value="NM_058822.4"/>
</dbReference>
<evidence type="ECO:0000259" key="6">
    <source>
        <dbReference type="PROSITE" id="PS50089"/>
    </source>
</evidence>
<dbReference type="Bgee" id="WBGene00016320">
    <property type="expression patterns" value="Expressed in multicellular organism and 2 other cell types or tissues"/>
</dbReference>
<accession>P91131</accession>
<dbReference type="KEGG" id="cel:CELE_C32E8.1"/>
<dbReference type="WormBase" id="C32E8.1">
    <property type="protein sequence ID" value="CE08525"/>
    <property type="gene ID" value="WBGene00016320"/>
</dbReference>
<dbReference type="InterPro" id="IPR013083">
    <property type="entry name" value="Znf_RING/FYVE/PHD"/>
</dbReference>
<dbReference type="InterPro" id="IPR052667">
    <property type="entry name" value="E3_ubiquitin-ligase_RING"/>
</dbReference>
<keyword evidence="8" id="KW-1185">Reference proteome</keyword>
<evidence type="ECO:0000256" key="5">
    <source>
        <dbReference type="SAM" id="Coils"/>
    </source>
</evidence>
<reference evidence="7 8" key="1">
    <citation type="journal article" date="1998" name="Science">
        <title>Genome sequence of the nematode C. elegans: a platform for investigating biology.</title>
        <authorList>
            <consortium name="The C. elegans sequencing consortium"/>
            <person name="Sulson J.E."/>
            <person name="Waterston R."/>
        </authorList>
    </citation>
    <scope>NUCLEOTIDE SEQUENCE [LARGE SCALE GENOMIC DNA]</scope>
    <source>
        <strain evidence="7 8">Bristol N2</strain>
    </source>
</reference>
<sequence>MKQEDCRSKRIAEQVGHDAVPVKKVPWEEQQLMKKVKRLQSENEKLKVQLDDMVDCFVETKEALEKEKRVTDFLKKAISDLKTLPIECEICAVQYGDSGMTVPRVLPCGHTICTECAGNIIQNKMIRCPFDRKVYKFNNKTIENLPKNFSLINQ</sequence>
<dbReference type="InterPro" id="IPR001841">
    <property type="entry name" value="Znf_RING"/>
</dbReference>
<feature type="domain" description="RING-type" evidence="6">
    <location>
        <begin position="88"/>
        <end position="132"/>
    </location>
</feature>
<proteinExistence type="predicted"/>
<dbReference type="PROSITE" id="PS50089">
    <property type="entry name" value="ZF_RING_2"/>
    <property type="match status" value="1"/>
</dbReference>
<dbReference type="SMR" id="P91131"/>
<dbReference type="GO" id="GO:0008270">
    <property type="term" value="F:zinc ion binding"/>
    <property type="evidence" value="ECO:0007669"/>
    <property type="project" value="UniProtKB-KW"/>
</dbReference>
<dbReference type="CTD" id="183123"/>